<organism evidence="2 3">
    <name type="scientific">Desmophyllum pertusum</name>
    <dbReference type="NCBI Taxonomy" id="174260"/>
    <lineage>
        <taxon>Eukaryota</taxon>
        <taxon>Metazoa</taxon>
        <taxon>Cnidaria</taxon>
        <taxon>Anthozoa</taxon>
        <taxon>Hexacorallia</taxon>
        <taxon>Scleractinia</taxon>
        <taxon>Caryophylliina</taxon>
        <taxon>Caryophylliidae</taxon>
        <taxon>Desmophyllum</taxon>
    </lineage>
</organism>
<name>A0A9W9YPE8_9CNID</name>
<dbReference type="Proteomes" id="UP001163046">
    <property type="component" value="Unassembled WGS sequence"/>
</dbReference>
<protein>
    <submittedName>
        <fullName evidence="2">Uncharacterized protein</fullName>
    </submittedName>
</protein>
<evidence type="ECO:0000313" key="2">
    <source>
        <dbReference type="EMBL" id="KAJ7360602.1"/>
    </source>
</evidence>
<dbReference type="OrthoDB" id="5989511at2759"/>
<accession>A0A9W9YPE8</accession>
<comment type="caution">
    <text evidence="2">The sequence shown here is derived from an EMBL/GenBank/DDBJ whole genome shotgun (WGS) entry which is preliminary data.</text>
</comment>
<evidence type="ECO:0000313" key="3">
    <source>
        <dbReference type="Proteomes" id="UP001163046"/>
    </source>
</evidence>
<evidence type="ECO:0000256" key="1">
    <source>
        <dbReference type="SAM" id="MobiDB-lite"/>
    </source>
</evidence>
<gene>
    <name evidence="2" type="ORF">OS493_015710</name>
</gene>
<keyword evidence="3" id="KW-1185">Reference proteome</keyword>
<reference evidence="2" key="1">
    <citation type="submission" date="2023-01" db="EMBL/GenBank/DDBJ databases">
        <title>Genome assembly of the deep-sea coral Lophelia pertusa.</title>
        <authorList>
            <person name="Herrera S."/>
            <person name="Cordes E."/>
        </authorList>
    </citation>
    <scope>NUCLEOTIDE SEQUENCE</scope>
    <source>
        <strain evidence="2">USNM1676648</strain>
        <tissue evidence="2">Polyp</tissue>
    </source>
</reference>
<dbReference type="AlphaFoldDB" id="A0A9W9YPE8"/>
<sequence>MFAGRSVTVRRRFQNSAARALQNEKEEKVNNNKGTKHGSPMSAKKLSVQWALDLHRKHHKTSPRKHNSNMPRECDKALRKLAEMSSILERSATLEKDFEQDLLSIQEKFQTGLELKNAEEDNFPKLDD</sequence>
<feature type="region of interest" description="Disordered" evidence="1">
    <location>
        <begin position="1"/>
        <end position="43"/>
    </location>
</feature>
<dbReference type="EMBL" id="MU827309">
    <property type="protein sequence ID" value="KAJ7360602.1"/>
    <property type="molecule type" value="Genomic_DNA"/>
</dbReference>
<proteinExistence type="predicted"/>